<dbReference type="PANTHER" id="PTHR43798">
    <property type="entry name" value="MONOACYLGLYCEROL LIPASE"/>
    <property type="match status" value="1"/>
</dbReference>
<proteinExistence type="predicted"/>
<name>A0A6G9CSE1_RHOER</name>
<dbReference type="Gene3D" id="3.40.50.1820">
    <property type="entry name" value="alpha/beta hydrolase"/>
    <property type="match status" value="1"/>
</dbReference>
<sequence>MVTLLRVAVSLTQAFHQSAPTTHTSPASGMIDLVSALHTYLYGPVGAPEILSLHGLTGHGRRWQSMAENQLPEARWISPDLRGHGRSTWAPPWNIESHVASLLETLDEHATGPVVIVAHSFGGMLALHLAATAPERIRGLVLLDPAIGLDPTFMQEVAELTIGSPDYTDAAEAYSEKIHGSWGEVPTQDLDVEMAEHLIELGNGRVNWRLSTPAIVTGWGELARPIVLPPSSMPTVLVQAMKVQPPYVTDEFRAALTEHLGENLTGVEFDCDHMVPHVRADEVAALVRSML</sequence>
<evidence type="ECO:0000259" key="1">
    <source>
        <dbReference type="Pfam" id="PF00561"/>
    </source>
</evidence>
<evidence type="ECO:0000313" key="3">
    <source>
        <dbReference type="Proteomes" id="UP000502345"/>
    </source>
</evidence>
<evidence type="ECO:0000313" key="2">
    <source>
        <dbReference type="EMBL" id="QIP39616.1"/>
    </source>
</evidence>
<accession>A0A6G9CSE1</accession>
<dbReference type="Proteomes" id="UP000502345">
    <property type="component" value="Chromosome"/>
</dbReference>
<dbReference type="Pfam" id="PF00561">
    <property type="entry name" value="Abhydrolase_1"/>
    <property type="match status" value="1"/>
</dbReference>
<dbReference type="PRINTS" id="PR00412">
    <property type="entry name" value="EPOXHYDRLASE"/>
</dbReference>
<reference evidence="2 3" key="1">
    <citation type="submission" date="2020-03" db="EMBL/GenBank/DDBJ databases">
        <title>Screen low temperature-resistant strains for efficient degradation of petroleum hydrocarbons under the low temperature.</title>
        <authorList>
            <person name="Wang Y."/>
            <person name="Chen J."/>
        </authorList>
    </citation>
    <scope>NUCLEOTIDE SEQUENCE [LARGE SCALE GENOMIC DNA]</scope>
    <source>
        <strain evidence="2 3">KB1</strain>
    </source>
</reference>
<organism evidence="2 3">
    <name type="scientific">Rhodococcus erythropolis</name>
    <name type="common">Arthrobacter picolinophilus</name>
    <dbReference type="NCBI Taxonomy" id="1833"/>
    <lineage>
        <taxon>Bacteria</taxon>
        <taxon>Bacillati</taxon>
        <taxon>Actinomycetota</taxon>
        <taxon>Actinomycetes</taxon>
        <taxon>Mycobacteriales</taxon>
        <taxon>Nocardiaceae</taxon>
        <taxon>Rhodococcus</taxon>
        <taxon>Rhodococcus erythropolis group</taxon>
    </lineage>
</organism>
<gene>
    <name evidence="2" type="ORF">G9444_2372</name>
</gene>
<protein>
    <submittedName>
        <fullName evidence="2">Alpha/beta hydrolase</fullName>
    </submittedName>
</protein>
<dbReference type="AlphaFoldDB" id="A0A6G9CSE1"/>
<dbReference type="EMBL" id="CP050124">
    <property type="protein sequence ID" value="QIP39616.1"/>
    <property type="molecule type" value="Genomic_DNA"/>
</dbReference>
<dbReference type="GO" id="GO:0016787">
    <property type="term" value="F:hydrolase activity"/>
    <property type="evidence" value="ECO:0007669"/>
    <property type="project" value="UniProtKB-KW"/>
</dbReference>
<dbReference type="InterPro" id="IPR029058">
    <property type="entry name" value="AB_hydrolase_fold"/>
</dbReference>
<keyword evidence="2" id="KW-0378">Hydrolase</keyword>
<dbReference type="InterPro" id="IPR000639">
    <property type="entry name" value="Epox_hydrolase-like"/>
</dbReference>
<dbReference type="InterPro" id="IPR050266">
    <property type="entry name" value="AB_hydrolase_sf"/>
</dbReference>
<dbReference type="InterPro" id="IPR000073">
    <property type="entry name" value="AB_hydrolase_1"/>
</dbReference>
<dbReference type="SUPFAM" id="SSF53474">
    <property type="entry name" value="alpha/beta-Hydrolases"/>
    <property type="match status" value="1"/>
</dbReference>
<dbReference type="PRINTS" id="PR00111">
    <property type="entry name" value="ABHYDROLASE"/>
</dbReference>
<feature type="domain" description="AB hydrolase-1" evidence="1">
    <location>
        <begin position="50"/>
        <end position="154"/>
    </location>
</feature>